<comment type="subcellular location">
    <subcellularLocation>
        <location evidence="7">Cytoplasm</location>
    </subcellularLocation>
</comment>
<dbReference type="Proteomes" id="UP000186400">
    <property type="component" value="Unassembled WGS sequence"/>
</dbReference>
<evidence type="ECO:0000313" key="11">
    <source>
        <dbReference type="Proteomes" id="UP000186400"/>
    </source>
</evidence>
<dbReference type="GO" id="GO:0003700">
    <property type="term" value="F:DNA-binding transcription factor activity"/>
    <property type="evidence" value="ECO:0007669"/>
    <property type="project" value="InterPro"/>
</dbReference>
<dbReference type="SUPFAM" id="SSF50249">
    <property type="entry name" value="Nucleic acid-binding proteins"/>
    <property type="match status" value="1"/>
</dbReference>
<dbReference type="SUPFAM" id="SSF47794">
    <property type="entry name" value="Rad51 N-terminal domain-like"/>
    <property type="match status" value="1"/>
</dbReference>
<dbReference type="GO" id="GO:0003723">
    <property type="term" value="F:RNA binding"/>
    <property type="evidence" value="ECO:0007669"/>
    <property type="project" value="UniProtKB-UniRule"/>
</dbReference>
<dbReference type="Gene3D" id="3.30.1480.10">
    <property type="entry name" value="NusA, N-terminal domain"/>
    <property type="match status" value="1"/>
</dbReference>
<dbReference type="InterPro" id="IPR009019">
    <property type="entry name" value="KH_sf_prok-type"/>
</dbReference>
<keyword evidence="4 7" id="KW-0694">RNA-binding</keyword>
<evidence type="ECO:0000313" key="10">
    <source>
        <dbReference type="EMBL" id="SIQ00707.1"/>
    </source>
</evidence>
<keyword evidence="3 7" id="KW-0889">Transcription antitermination</keyword>
<keyword evidence="5 7" id="KW-0805">Transcription regulation</keyword>
<dbReference type="GO" id="GO:0006353">
    <property type="term" value="P:DNA-templated transcription termination"/>
    <property type="evidence" value="ECO:0007669"/>
    <property type="project" value="UniProtKB-UniRule"/>
</dbReference>
<evidence type="ECO:0000259" key="9">
    <source>
        <dbReference type="PROSITE" id="PS50126"/>
    </source>
</evidence>
<dbReference type="InterPro" id="IPR025249">
    <property type="entry name" value="TF_NusA_KH_1st"/>
</dbReference>
<dbReference type="Pfam" id="PF08529">
    <property type="entry name" value="NusA_N"/>
    <property type="match status" value="1"/>
</dbReference>
<comment type="similarity">
    <text evidence="7">Belongs to the NusA family.</text>
</comment>
<dbReference type="InterPro" id="IPR010995">
    <property type="entry name" value="DNA_repair_Rad51/TF_NusA_a-hlx"/>
</dbReference>
<feature type="region of interest" description="Disordered" evidence="8">
    <location>
        <begin position="435"/>
        <end position="477"/>
    </location>
</feature>
<evidence type="ECO:0000256" key="7">
    <source>
        <dbReference type="HAMAP-Rule" id="MF_00945"/>
    </source>
</evidence>
<evidence type="ECO:0000256" key="2">
    <source>
        <dbReference type="ARBA" id="ARBA00022490"/>
    </source>
</evidence>
<evidence type="ECO:0000256" key="6">
    <source>
        <dbReference type="ARBA" id="ARBA00023163"/>
    </source>
</evidence>
<evidence type="ECO:0000256" key="1">
    <source>
        <dbReference type="ARBA" id="ARBA00022472"/>
    </source>
</evidence>
<dbReference type="PANTHER" id="PTHR22648:SF0">
    <property type="entry name" value="TRANSCRIPTION TERMINATION_ANTITERMINATION PROTEIN NUSA"/>
    <property type="match status" value="1"/>
</dbReference>
<protein>
    <recommendedName>
        <fullName evidence="7">Transcription termination/antitermination protein NusA</fullName>
    </recommendedName>
</protein>
<dbReference type="NCBIfam" id="TIGR01953">
    <property type="entry name" value="NusA"/>
    <property type="match status" value="1"/>
</dbReference>
<dbReference type="OrthoDB" id="9807233at2"/>
<evidence type="ECO:0000256" key="5">
    <source>
        <dbReference type="ARBA" id="ARBA00023015"/>
    </source>
</evidence>
<feature type="compositionally biased region" description="Acidic residues" evidence="8">
    <location>
        <begin position="440"/>
        <end position="476"/>
    </location>
</feature>
<evidence type="ECO:0000256" key="8">
    <source>
        <dbReference type="SAM" id="MobiDB-lite"/>
    </source>
</evidence>
<sequence>MATGLADAIRAVVSDKGISEELLIGVIEDFLLAAYKRKFGHDENAVVQFSDDGAEVTLYAQKKIVEDLEDEVTEIPLEEALLLNEECEVGDELLIEINPQEFDRVAIQTAKQRARQRIREIQKDTLYSEFIDKVGELVIGYVQRERNGNVFIDLGKAEGILPKRYQSPREIYRPNDRIKALIVDVAKSGTGLQIALSRTHTDLVKRIFEIEVPEIYGKTVEIVRIVREAGYRTKIAVASNREDVDPVGACVGLRGVRIQAIVRELEGEKIDILKYDSDPRMLIKNALSPAEVSNVIVLDEARRQALAIVPEDQLSLAIGKQGLNVRLANRLADWNIDVKTPDQFDEMDLAAESKRAMSMLFGDNDDIDNEITDISELPGISHEMVIILKKNDLTLIEEVVGLSQEALRDLEGMTPEIAEDLGKIIADNVEIVEQDASYDAYDDEAGYDDDDDYEDEEEEQDRDDSDDESDEEEEGEIISSISELPGITDGIIEKLRMAGIAELEELITLDPATIGSIEGLDSEEAETIRMILTEFVEIVEPEDEAALDE</sequence>
<dbReference type="GO" id="GO:0000166">
    <property type="term" value="F:nucleotide binding"/>
    <property type="evidence" value="ECO:0007669"/>
    <property type="project" value="InterPro"/>
</dbReference>
<gene>
    <name evidence="7" type="primary">nusA</name>
    <name evidence="10" type="ORF">SAMN05920897_102184</name>
</gene>
<dbReference type="CDD" id="cd04455">
    <property type="entry name" value="S1_NusA"/>
    <property type="match status" value="1"/>
</dbReference>
<dbReference type="Pfam" id="PF26594">
    <property type="entry name" value="KH_NusA_2nd"/>
    <property type="match status" value="1"/>
</dbReference>
<dbReference type="STRING" id="159291.SAMN05920897_102184"/>
<reference evidence="10 11" key="1">
    <citation type="submission" date="2017-01" db="EMBL/GenBank/DDBJ databases">
        <authorList>
            <person name="Mah S.A."/>
            <person name="Swanson W.J."/>
            <person name="Moy G.W."/>
            <person name="Vacquier V.D."/>
        </authorList>
    </citation>
    <scope>NUCLEOTIDE SEQUENCE [LARGE SCALE GENOMIC DNA]</scope>
    <source>
        <strain evidence="10 11">ASpG1</strain>
    </source>
</reference>
<keyword evidence="2 7" id="KW-0963">Cytoplasm</keyword>
<dbReference type="InterPro" id="IPR010213">
    <property type="entry name" value="TF_NusA"/>
</dbReference>
<comment type="function">
    <text evidence="7">Participates in both transcription termination and antitermination.</text>
</comment>
<dbReference type="InterPro" id="IPR015946">
    <property type="entry name" value="KH_dom-like_a/b"/>
</dbReference>
<dbReference type="InterPro" id="IPR030842">
    <property type="entry name" value="TF_NusA_bacterial"/>
</dbReference>
<accession>A0A1N6P8X2</accession>
<keyword evidence="11" id="KW-1185">Reference proteome</keyword>
<evidence type="ECO:0000256" key="3">
    <source>
        <dbReference type="ARBA" id="ARBA00022814"/>
    </source>
</evidence>
<dbReference type="InterPro" id="IPR012340">
    <property type="entry name" value="NA-bd_OB-fold"/>
</dbReference>
<dbReference type="RefSeq" id="WP_076487722.1">
    <property type="nucleotide sequence ID" value="NZ_FTMS01000002.1"/>
</dbReference>
<comment type="subunit">
    <text evidence="7">Monomer. Binds directly to the core enzyme of the DNA-dependent RNA polymerase and to nascent RNA.</text>
</comment>
<dbReference type="FunFam" id="3.30.300.20:FF:000005">
    <property type="entry name" value="Transcription termination/antitermination protein NusA"/>
    <property type="match status" value="1"/>
</dbReference>
<dbReference type="Gene3D" id="3.30.300.20">
    <property type="match status" value="2"/>
</dbReference>
<dbReference type="EMBL" id="FTMS01000002">
    <property type="protein sequence ID" value="SIQ00707.1"/>
    <property type="molecule type" value="Genomic_DNA"/>
</dbReference>
<dbReference type="FunFam" id="3.30.300.20:FF:000002">
    <property type="entry name" value="Transcription termination/antitermination protein NusA"/>
    <property type="match status" value="1"/>
</dbReference>
<dbReference type="InterPro" id="IPR058582">
    <property type="entry name" value="KH_NusA_2nd"/>
</dbReference>
<proteinExistence type="inferred from homology"/>
<dbReference type="AlphaFoldDB" id="A0A1N6P8X2"/>
<feature type="domain" description="S1 motif" evidence="9">
    <location>
        <begin position="135"/>
        <end position="199"/>
    </location>
</feature>
<dbReference type="InterPro" id="IPR003029">
    <property type="entry name" value="S1_domain"/>
</dbReference>
<organism evidence="10 11">
    <name type="scientific">Alkalispirochaeta americana</name>
    <dbReference type="NCBI Taxonomy" id="159291"/>
    <lineage>
        <taxon>Bacteria</taxon>
        <taxon>Pseudomonadati</taxon>
        <taxon>Spirochaetota</taxon>
        <taxon>Spirochaetia</taxon>
        <taxon>Spirochaetales</taxon>
        <taxon>Spirochaetaceae</taxon>
        <taxon>Alkalispirochaeta</taxon>
    </lineage>
</organism>
<keyword evidence="1 7" id="KW-0806">Transcription termination</keyword>
<keyword evidence="6 7" id="KW-0804">Transcription</keyword>
<dbReference type="SMART" id="SM00316">
    <property type="entry name" value="S1"/>
    <property type="match status" value="1"/>
</dbReference>
<name>A0A1N6P8X2_9SPIO</name>
<dbReference type="SUPFAM" id="SSF54814">
    <property type="entry name" value="Prokaryotic type KH domain (KH-domain type II)"/>
    <property type="match status" value="2"/>
</dbReference>
<dbReference type="GO" id="GO:0005829">
    <property type="term" value="C:cytosol"/>
    <property type="evidence" value="ECO:0007669"/>
    <property type="project" value="TreeGrafter"/>
</dbReference>
<dbReference type="InterPro" id="IPR013735">
    <property type="entry name" value="TF_NusA_N"/>
</dbReference>
<dbReference type="HAMAP" id="MF_00945_B">
    <property type="entry name" value="NusA_B"/>
    <property type="match status" value="1"/>
</dbReference>
<dbReference type="CDD" id="cd22529">
    <property type="entry name" value="KH-II_NusA_rpt2"/>
    <property type="match status" value="1"/>
</dbReference>
<dbReference type="InterPro" id="IPR036555">
    <property type="entry name" value="NusA_N_sf"/>
</dbReference>
<dbReference type="PROSITE" id="PS50126">
    <property type="entry name" value="S1"/>
    <property type="match status" value="1"/>
</dbReference>
<dbReference type="Gene3D" id="2.40.50.140">
    <property type="entry name" value="Nucleic acid-binding proteins"/>
    <property type="match status" value="1"/>
</dbReference>
<dbReference type="PANTHER" id="PTHR22648">
    <property type="entry name" value="TRANSCRIPTION TERMINATION FACTOR NUSA"/>
    <property type="match status" value="1"/>
</dbReference>
<dbReference type="SUPFAM" id="SSF69705">
    <property type="entry name" value="Transcription factor NusA, N-terminal domain"/>
    <property type="match status" value="1"/>
</dbReference>
<dbReference type="Pfam" id="PF13184">
    <property type="entry name" value="KH_NusA_1st"/>
    <property type="match status" value="1"/>
</dbReference>
<evidence type="ECO:0000256" key="4">
    <source>
        <dbReference type="ARBA" id="ARBA00022884"/>
    </source>
</evidence>
<dbReference type="CDD" id="cd02134">
    <property type="entry name" value="KH-II_NusA_rpt1"/>
    <property type="match status" value="1"/>
</dbReference>
<dbReference type="Pfam" id="PF00575">
    <property type="entry name" value="S1"/>
    <property type="match status" value="1"/>
</dbReference>
<dbReference type="GO" id="GO:0031564">
    <property type="term" value="P:transcription antitermination"/>
    <property type="evidence" value="ECO:0007669"/>
    <property type="project" value="UniProtKB-UniRule"/>
</dbReference>
<dbReference type="Gene3D" id="1.10.150.20">
    <property type="entry name" value="5' to 3' exonuclease, C-terminal subdomain"/>
    <property type="match status" value="1"/>
</dbReference>